<dbReference type="EMBL" id="JAYWIO010000004">
    <property type="protein sequence ID" value="KAK7266285.1"/>
    <property type="molecule type" value="Genomic_DNA"/>
</dbReference>
<evidence type="ECO:0000313" key="3">
    <source>
        <dbReference type="Proteomes" id="UP001372338"/>
    </source>
</evidence>
<evidence type="ECO:0000313" key="2">
    <source>
        <dbReference type="EMBL" id="KAK7266285.1"/>
    </source>
</evidence>
<sequence length="101" mass="11211">MVAGLGVVAGSNWVGLGLLRLGDEEGRTKERHGGVRRRETERGAAEGGSWGWLSGGRGCFMKGWGEEEAPWRRLWWSWLRLMGIAAAMGFGLRGGSRFYWL</sequence>
<feature type="region of interest" description="Disordered" evidence="1">
    <location>
        <begin position="27"/>
        <end position="50"/>
    </location>
</feature>
<feature type="compositionally biased region" description="Basic and acidic residues" evidence="1">
    <location>
        <begin position="27"/>
        <end position="44"/>
    </location>
</feature>
<evidence type="ECO:0000256" key="1">
    <source>
        <dbReference type="SAM" id="MobiDB-lite"/>
    </source>
</evidence>
<accession>A0AAN9F0U6</accession>
<protein>
    <submittedName>
        <fullName evidence="2">Uncharacterized protein</fullName>
    </submittedName>
</protein>
<dbReference type="Proteomes" id="UP001372338">
    <property type="component" value="Unassembled WGS sequence"/>
</dbReference>
<proteinExistence type="predicted"/>
<keyword evidence="3" id="KW-1185">Reference proteome</keyword>
<name>A0AAN9F0U6_CROPI</name>
<comment type="caution">
    <text evidence="2">The sequence shown here is derived from an EMBL/GenBank/DDBJ whole genome shotgun (WGS) entry which is preliminary data.</text>
</comment>
<dbReference type="AlphaFoldDB" id="A0AAN9F0U6"/>
<organism evidence="2 3">
    <name type="scientific">Crotalaria pallida</name>
    <name type="common">Smooth rattlebox</name>
    <name type="synonym">Crotalaria striata</name>
    <dbReference type="NCBI Taxonomy" id="3830"/>
    <lineage>
        <taxon>Eukaryota</taxon>
        <taxon>Viridiplantae</taxon>
        <taxon>Streptophyta</taxon>
        <taxon>Embryophyta</taxon>
        <taxon>Tracheophyta</taxon>
        <taxon>Spermatophyta</taxon>
        <taxon>Magnoliopsida</taxon>
        <taxon>eudicotyledons</taxon>
        <taxon>Gunneridae</taxon>
        <taxon>Pentapetalae</taxon>
        <taxon>rosids</taxon>
        <taxon>fabids</taxon>
        <taxon>Fabales</taxon>
        <taxon>Fabaceae</taxon>
        <taxon>Papilionoideae</taxon>
        <taxon>50 kb inversion clade</taxon>
        <taxon>genistoids sensu lato</taxon>
        <taxon>core genistoids</taxon>
        <taxon>Crotalarieae</taxon>
        <taxon>Crotalaria</taxon>
    </lineage>
</organism>
<gene>
    <name evidence="2" type="ORF">RIF29_18928</name>
</gene>
<reference evidence="2 3" key="1">
    <citation type="submission" date="2024-01" db="EMBL/GenBank/DDBJ databases">
        <title>The genomes of 5 underutilized Papilionoideae crops provide insights into root nodulation and disease resistanc.</title>
        <authorList>
            <person name="Yuan L."/>
        </authorList>
    </citation>
    <scope>NUCLEOTIDE SEQUENCE [LARGE SCALE GENOMIC DNA]</scope>
    <source>
        <strain evidence="2">ZHUSHIDOU_FW_LH</strain>
        <tissue evidence="2">Leaf</tissue>
    </source>
</reference>